<feature type="domain" description="Rv2993c-like N-terminal" evidence="4">
    <location>
        <begin position="3"/>
        <end position="62"/>
    </location>
</feature>
<dbReference type="SUPFAM" id="SSF56529">
    <property type="entry name" value="FAH"/>
    <property type="match status" value="1"/>
</dbReference>
<dbReference type="Gene3D" id="3.90.850.10">
    <property type="entry name" value="Fumarylacetoacetase-like, C-terminal domain"/>
    <property type="match status" value="1"/>
</dbReference>
<dbReference type="GO" id="GO:0046872">
    <property type="term" value="F:metal ion binding"/>
    <property type="evidence" value="ECO:0007669"/>
    <property type="project" value="UniProtKB-KW"/>
</dbReference>
<name>A0A087BDB8_9BIFI</name>
<proteinExistence type="inferred from homology"/>
<dbReference type="InterPro" id="IPR011234">
    <property type="entry name" value="Fumarylacetoacetase-like_C"/>
</dbReference>
<dbReference type="EMBL" id="JGZC01000010">
    <property type="protein sequence ID" value="KFI69018.1"/>
    <property type="molecule type" value="Genomic_DNA"/>
</dbReference>
<evidence type="ECO:0000259" key="4">
    <source>
        <dbReference type="Pfam" id="PF10370"/>
    </source>
</evidence>
<dbReference type="GO" id="GO:0050385">
    <property type="term" value="F:ureidoglycolate lyase activity"/>
    <property type="evidence" value="ECO:0007669"/>
    <property type="project" value="UniProtKB-EC"/>
</dbReference>
<dbReference type="GO" id="GO:0044281">
    <property type="term" value="P:small molecule metabolic process"/>
    <property type="evidence" value="ECO:0007669"/>
    <property type="project" value="UniProtKB-ARBA"/>
</dbReference>
<dbReference type="InterPro" id="IPR051121">
    <property type="entry name" value="FAH"/>
</dbReference>
<dbReference type="eggNOG" id="COG0179">
    <property type="taxonomic scope" value="Bacteria"/>
</dbReference>
<organism evidence="5 6">
    <name type="scientific">Bifidobacterium merycicum</name>
    <dbReference type="NCBI Taxonomy" id="78345"/>
    <lineage>
        <taxon>Bacteria</taxon>
        <taxon>Bacillati</taxon>
        <taxon>Actinomycetota</taxon>
        <taxon>Actinomycetes</taxon>
        <taxon>Bifidobacteriales</taxon>
        <taxon>Bifidobacteriaceae</taxon>
        <taxon>Bifidobacterium</taxon>
    </lineage>
</organism>
<feature type="domain" description="Fumarylacetoacetase-like C-terminal" evidence="3">
    <location>
        <begin position="67"/>
        <end position="272"/>
    </location>
</feature>
<dbReference type="PANTHER" id="PTHR42796">
    <property type="entry name" value="FUMARYLACETOACETATE HYDROLASE DOMAIN-CONTAINING PROTEIN 2A-RELATED"/>
    <property type="match status" value="1"/>
</dbReference>
<dbReference type="Gene3D" id="2.30.30.370">
    <property type="entry name" value="FAH"/>
    <property type="match status" value="1"/>
</dbReference>
<evidence type="ECO:0000256" key="2">
    <source>
        <dbReference type="ARBA" id="ARBA00022723"/>
    </source>
</evidence>
<dbReference type="PANTHER" id="PTHR42796:SF4">
    <property type="entry name" value="FUMARYLACETOACETATE HYDROLASE DOMAIN-CONTAINING PROTEIN 2A"/>
    <property type="match status" value="1"/>
</dbReference>
<keyword evidence="5" id="KW-0413">Isomerase</keyword>
<dbReference type="EC" id="4.3.2.3" evidence="5"/>
<protein>
    <submittedName>
        <fullName evidence="5">Putative 2-hydroxyhepta-2,4-diene-1,7-dioate isomerase</fullName>
        <ecNumber evidence="5">4.3.2.3</ecNumber>
    </submittedName>
</protein>
<dbReference type="InterPro" id="IPR036663">
    <property type="entry name" value="Fumarylacetoacetase_C_sf"/>
</dbReference>
<comment type="caution">
    <text evidence="5">The sequence shown here is derived from an EMBL/GenBank/DDBJ whole genome shotgun (WGS) entry which is preliminary data.</text>
</comment>
<dbReference type="InterPro" id="IPR018833">
    <property type="entry name" value="Rv2993c-like_N"/>
</dbReference>
<keyword evidence="5" id="KW-0456">Lyase</keyword>
<dbReference type="Pfam" id="PF10370">
    <property type="entry name" value="Rv2993c-like_N"/>
    <property type="match status" value="1"/>
</dbReference>
<dbReference type="STRING" id="78345.BMERY_0508"/>
<keyword evidence="2" id="KW-0479">Metal-binding</keyword>
<dbReference type="Pfam" id="PF01557">
    <property type="entry name" value="FAA_hydrolase"/>
    <property type="match status" value="1"/>
</dbReference>
<keyword evidence="6" id="KW-1185">Reference proteome</keyword>
<evidence type="ECO:0000313" key="6">
    <source>
        <dbReference type="Proteomes" id="UP000029060"/>
    </source>
</evidence>
<reference evidence="5 6" key="1">
    <citation type="submission" date="2014-03" db="EMBL/GenBank/DDBJ databases">
        <title>Genomics of Bifidobacteria.</title>
        <authorList>
            <person name="Ventura M."/>
            <person name="Milani C."/>
            <person name="Lugli G.A."/>
        </authorList>
    </citation>
    <scope>NUCLEOTIDE SEQUENCE [LARGE SCALE GENOMIC DNA]</scope>
    <source>
        <strain evidence="5 6">LMG 11341</strain>
    </source>
</reference>
<comment type="similarity">
    <text evidence="1">Belongs to the FAH family.</text>
</comment>
<dbReference type="GO" id="GO:0016853">
    <property type="term" value="F:isomerase activity"/>
    <property type="evidence" value="ECO:0007669"/>
    <property type="project" value="UniProtKB-KW"/>
</dbReference>
<sequence>MRMRIARFSLNDTPRYAFVQKDENDGEDYLVELDGHPLLGGQVTPTGKRYKLDAEGIRLLSPVIPSKVYGLAKNYEAHAQFMHDAGHSDIKHAPEDMVIFSKPSTSVIGPDDPIIYPAGSNDMNFEPEVAVVISRVTKNVTVENAMDYVLGFTCVNDVTLRDLQGLDPMWTRAKGFDTSCPLGPWIVTRDDLNWRDAKISFTLNGHDVPMASGTTANLIHGIPEQIAAISSFATLLPGDVILTGTPNASGHLDPGDEAIVHVEGIGSLRNVVLGAR</sequence>
<dbReference type="Proteomes" id="UP000029060">
    <property type="component" value="Unassembled WGS sequence"/>
</dbReference>
<dbReference type="AlphaFoldDB" id="A0A087BDB8"/>
<evidence type="ECO:0000313" key="5">
    <source>
        <dbReference type="EMBL" id="KFI69018.1"/>
    </source>
</evidence>
<gene>
    <name evidence="5" type="ORF">BMERY_0508</name>
</gene>
<accession>A0A087BDB8</accession>
<evidence type="ECO:0000259" key="3">
    <source>
        <dbReference type="Pfam" id="PF01557"/>
    </source>
</evidence>
<evidence type="ECO:0000256" key="1">
    <source>
        <dbReference type="ARBA" id="ARBA00010211"/>
    </source>
</evidence>